<evidence type="ECO:0000313" key="2">
    <source>
        <dbReference type="Proteomes" id="UP001362999"/>
    </source>
</evidence>
<organism evidence="1 2">
    <name type="scientific">Favolaschia claudopus</name>
    <dbReference type="NCBI Taxonomy" id="2862362"/>
    <lineage>
        <taxon>Eukaryota</taxon>
        <taxon>Fungi</taxon>
        <taxon>Dikarya</taxon>
        <taxon>Basidiomycota</taxon>
        <taxon>Agaricomycotina</taxon>
        <taxon>Agaricomycetes</taxon>
        <taxon>Agaricomycetidae</taxon>
        <taxon>Agaricales</taxon>
        <taxon>Marasmiineae</taxon>
        <taxon>Mycenaceae</taxon>
        <taxon>Favolaschia</taxon>
    </lineage>
</organism>
<evidence type="ECO:0000313" key="1">
    <source>
        <dbReference type="EMBL" id="KAK7044362.1"/>
    </source>
</evidence>
<name>A0AAW0CZH9_9AGAR</name>
<sequence>MSDPHTVIVLGSSPESYFIGHGRRHYVENMSESFTNHAKDTLNVSMTTWASVSKDLETWVTYDVATDKFHFNGSIHQDIRDHLSGTNGKSLTDFVAFPDSDDPGCYFSNGKSQGAWNAFLDQKIIDKLNEVKAGIDDFDQGIKGMIFGKGKTFILMFHAGFVAELDDEEFTDEEHPLIKVLRDHSEGWCIERGSTLCFYDSKYFFLKFKKPGTSQTMMHWNLPIGMAEKLQDLQETAKQPEELMAIMESDQMWMKLAQSRMNMQLNMSTMMAQQMHRGGLAMLAAVTGGTVVEKPYYS</sequence>
<accession>A0AAW0CZH9</accession>
<comment type="caution">
    <text evidence="1">The sequence shown here is derived from an EMBL/GenBank/DDBJ whole genome shotgun (WGS) entry which is preliminary data.</text>
</comment>
<dbReference type="Proteomes" id="UP001362999">
    <property type="component" value="Unassembled WGS sequence"/>
</dbReference>
<protein>
    <submittedName>
        <fullName evidence="1">Uncharacterized protein</fullName>
    </submittedName>
</protein>
<dbReference type="AlphaFoldDB" id="A0AAW0CZH9"/>
<keyword evidence="2" id="KW-1185">Reference proteome</keyword>
<gene>
    <name evidence="1" type="ORF">R3P38DRAFT_161769</name>
</gene>
<proteinExistence type="predicted"/>
<reference evidence="1 2" key="1">
    <citation type="journal article" date="2024" name="J Genomics">
        <title>Draft genome sequencing and assembly of Favolaschia claudopus CIRM-BRFM 2984 isolated from oak limbs.</title>
        <authorList>
            <person name="Navarro D."/>
            <person name="Drula E."/>
            <person name="Chaduli D."/>
            <person name="Cazenave R."/>
            <person name="Ahrendt S."/>
            <person name="Wang J."/>
            <person name="Lipzen A."/>
            <person name="Daum C."/>
            <person name="Barry K."/>
            <person name="Grigoriev I.V."/>
            <person name="Favel A."/>
            <person name="Rosso M.N."/>
            <person name="Martin F."/>
        </authorList>
    </citation>
    <scope>NUCLEOTIDE SEQUENCE [LARGE SCALE GENOMIC DNA]</scope>
    <source>
        <strain evidence="1 2">CIRM-BRFM 2984</strain>
    </source>
</reference>
<dbReference type="EMBL" id="JAWWNJ010000011">
    <property type="protein sequence ID" value="KAK7044362.1"/>
    <property type="molecule type" value="Genomic_DNA"/>
</dbReference>